<evidence type="ECO:0000313" key="7">
    <source>
        <dbReference type="EMBL" id="OQE09661.1"/>
    </source>
</evidence>
<dbReference type="AlphaFoldDB" id="A0A1V6S1K6"/>
<dbReference type="STRING" id="254877.A0A1V6S1K6"/>
<reference evidence="6" key="1">
    <citation type="submission" date="2016-10" db="EMBL/GenBank/DDBJ databases">
        <title>Uncovering the secondary metabolism of Penicillium species provides insights into the evolution of 6-MSA pathways.</title>
        <authorList>
            <person name="Nielsen J.C."/>
            <person name="Nielsen J."/>
        </authorList>
    </citation>
    <scope>NUCLEOTIDE SEQUENCE [LARGE SCALE GENOMIC DNA]</scope>
    <source>
        <strain evidence="6">IBT 14082</strain>
    </source>
</reference>
<dbReference type="OrthoDB" id="3495704at2759"/>
<evidence type="ECO:0000313" key="6">
    <source>
        <dbReference type="EMBL" id="OQE07629.1"/>
    </source>
</evidence>
<organism evidence="6 8">
    <name type="scientific">Penicillium flavigenum</name>
    <dbReference type="NCBI Taxonomy" id="254877"/>
    <lineage>
        <taxon>Eukaryota</taxon>
        <taxon>Fungi</taxon>
        <taxon>Dikarya</taxon>
        <taxon>Ascomycota</taxon>
        <taxon>Pezizomycotina</taxon>
        <taxon>Eurotiomycetes</taxon>
        <taxon>Eurotiomycetidae</taxon>
        <taxon>Eurotiales</taxon>
        <taxon>Aspergillaceae</taxon>
        <taxon>Penicillium</taxon>
    </lineage>
</organism>
<sequence>MTSKSNEPPSARGPEDVERRGRTRRETVMAQEATVIDDAGSDDDDYQPSNEGDRTVLPENVGVTPMIDAFDYVSPNHPLRPARAICVLDRAQQLARLRHHFEFWWDVMLAMDKQAKMNTNQVTDDVIREEVIRLGEDNRELRRERDRMTVQRDLAEKRVEELTSKLDGAYRERDQSILTLMNTARQSTPVPERNNDSRVPRRDVSLETRNEPIRREGSHLPYTSLGRFDNPKFPDAPVFSGDRGAFDSWRDKVYDKLSNSAAQYPTEQQRIAYIRSRTDGVAYQQIRAQCRPDHPRSFQSAEDALEALEKIYGDKNKRKRAINELRTLRMGRKTFDDFYADFARCAAEVGYSEDAMIPLLENAISNDLARQVIGLQKPADFYDLVDFYRDVDHEMRDYERRLPSHVVGTARANQQYEKSRPRQTPFGARSEGYVPRSVDRALLAQHGRCYKCGEHGHRIHECTNPQMKEMPRLGRGTAKVNNATMESDIDDESTVVEGKEMS</sequence>
<dbReference type="PROSITE" id="PS50158">
    <property type="entry name" value="ZF_CCHC"/>
    <property type="match status" value="1"/>
</dbReference>
<dbReference type="EMBL" id="MLQL01000162">
    <property type="protein sequence ID" value="OQE07617.1"/>
    <property type="molecule type" value="Genomic_DNA"/>
</dbReference>
<proteinExistence type="predicted"/>
<reference evidence="8" key="2">
    <citation type="journal article" date="2017" name="Nat. Microbiol.">
        <title>Global analysis of biosynthetic gene clusters reveals vast potential of secondary metabolite production in Penicillium species.</title>
        <authorList>
            <person name="Nielsen J.C."/>
            <person name="Grijseels S."/>
            <person name="Prigent S."/>
            <person name="Ji B."/>
            <person name="Dainat J."/>
            <person name="Nielsen K.F."/>
            <person name="Frisvad J.C."/>
            <person name="Workman M."/>
            <person name="Nielsen J."/>
        </authorList>
    </citation>
    <scope>NUCLEOTIDE SEQUENCE [LARGE SCALE GENOMIC DNA]</scope>
    <source>
        <strain evidence="8">IBT 14082</strain>
    </source>
</reference>
<feature type="domain" description="CCHC-type" evidence="4">
    <location>
        <begin position="448"/>
        <end position="464"/>
    </location>
</feature>
<evidence type="ECO:0000313" key="8">
    <source>
        <dbReference type="Proteomes" id="UP000191342"/>
    </source>
</evidence>
<evidence type="ECO:0000256" key="1">
    <source>
        <dbReference type="PROSITE-ProRule" id="PRU00047"/>
    </source>
</evidence>
<feature type="compositionally biased region" description="Basic and acidic residues" evidence="3">
    <location>
        <begin position="193"/>
        <end position="204"/>
    </location>
</feature>
<gene>
    <name evidence="7" type="ORF">PENFLA_c106G03989</name>
    <name evidence="6" type="ORF">PENFLA_c158G05886</name>
    <name evidence="5" type="ORF">PENFLA_c162G08972</name>
</gene>
<evidence type="ECO:0000313" key="5">
    <source>
        <dbReference type="EMBL" id="OQE07617.1"/>
    </source>
</evidence>
<dbReference type="InterPro" id="IPR036875">
    <property type="entry name" value="Znf_CCHC_sf"/>
</dbReference>
<dbReference type="GO" id="GO:0008270">
    <property type="term" value="F:zinc ion binding"/>
    <property type="evidence" value="ECO:0007669"/>
    <property type="project" value="UniProtKB-KW"/>
</dbReference>
<evidence type="ECO:0000259" key="4">
    <source>
        <dbReference type="PROSITE" id="PS50158"/>
    </source>
</evidence>
<dbReference type="InterPro" id="IPR001878">
    <property type="entry name" value="Znf_CCHC"/>
</dbReference>
<name>A0A1V6S1K6_9EURO</name>
<keyword evidence="1" id="KW-0863">Zinc-finger</keyword>
<dbReference type="EMBL" id="MLQL01000106">
    <property type="protein sequence ID" value="OQE09661.1"/>
    <property type="molecule type" value="Genomic_DNA"/>
</dbReference>
<feature type="compositionally biased region" description="Basic and acidic residues" evidence="3">
    <location>
        <begin position="13"/>
        <end position="27"/>
    </location>
</feature>
<dbReference type="Proteomes" id="UP000191342">
    <property type="component" value="Unassembled WGS sequence"/>
</dbReference>
<evidence type="ECO:0000256" key="2">
    <source>
        <dbReference type="SAM" id="Coils"/>
    </source>
</evidence>
<accession>A0A1V6S1K6</accession>
<dbReference type="EMBL" id="MLQL01000158">
    <property type="protein sequence ID" value="OQE07629.1"/>
    <property type="molecule type" value="Genomic_DNA"/>
</dbReference>
<dbReference type="SUPFAM" id="SSF57756">
    <property type="entry name" value="Retrovirus zinc finger-like domains"/>
    <property type="match status" value="1"/>
</dbReference>
<dbReference type="GO" id="GO:0003676">
    <property type="term" value="F:nucleic acid binding"/>
    <property type="evidence" value="ECO:0007669"/>
    <property type="project" value="InterPro"/>
</dbReference>
<evidence type="ECO:0000256" key="3">
    <source>
        <dbReference type="SAM" id="MobiDB-lite"/>
    </source>
</evidence>
<keyword evidence="1" id="KW-0479">Metal-binding</keyword>
<feature type="region of interest" description="Disordered" evidence="3">
    <location>
        <begin position="1"/>
        <end position="56"/>
    </location>
</feature>
<protein>
    <recommendedName>
        <fullName evidence="4">CCHC-type domain-containing protein</fullName>
    </recommendedName>
</protein>
<keyword evidence="8" id="KW-1185">Reference proteome</keyword>
<comment type="caution">
    <text evidence="6">The sequence shown here is derived from an EMBL/GenBank/DDBJ whole genome shotgun (WGS) entry which is preliminary data.</text>
</comment>
<feature type="coiled-coil region" evidence="2">
    <location>
        <begin position="138"/>
        <end position="172"/>
    </location>
</feature>
<feature type="region of interest" description="Disordered" evidence="3">
    <location>
        <begin position="182"/>
        <end position="204"/>
    </location>
</feature>
<keyword evidence="1" id="KW-0862">Zinc</keyword>
<keyword evidence="2" id="KW-0175">Coiled coil</keyword>